<dbReference type="Proteomes" id="UP000005632">
    <property type="component" value="Chromosome"/>
</dbReference>
<evidence type="ECO:0000313" key="1">
    <source>
        <dbReference type="EMBL" id="AEV29070.1"/>
    </source>
</evidence>
<dbReference type="AlphaFoldDB" id="G8QTA3"/>
<dbReference type="KEGG" id="sgp:SpiGrapes_1256"/>
<evidence type="ECO:0008006" key="3">
    <source>
        <dbReference type="Google" id="ProtNLM"/>
    </source>
</evidence>
<dbReference type="PROSITE" id="PS51257">
    <property type="entry name" value="PROKAR_LIPOPROTEIN"/>
    <property type="match status" value="1"/>
</dbReference>
<proteinExistence type="predicted"/>
<evidence type="ECO:0000313" key="2">
    <source>
        <dbReference type="Proteomes" id="UP000005632"/>
    </source>
</evidence>
<dbReference type="eggNOG" id="ENOG502ZDJM">
    <property type="taxonomic scope" value="Bacteria"/>
</dbReference>
<dbReference type="EMBL" id="CP003155">
    <property type="protein sequence ID" value="AEV29070.1"/>
    <property type="molecule type" value="Genomic_DNA"/>
</dbReference>
<name>G8QTA3_SPHPG</name>
<keyword evidence="2" id="KW-1185">Reference proteome</keyword>
<dbReference type="RefSeq" id="WP_014269919.1">
    <property type="nucleotide sequence ID" value="NC_016633.1"/>
</dbReference>
<protein>
    <recommendedName>
        <fullName evidence="3">Lipoprotein</fullName>
    </recommendedName>
</protein>
<reference evidence="1 2" key="1">
    <citation type="submission" date="2011-11" db="EMBL/GenBank/DDBJ databases">
        <title>Complete sequence of Spirochaeta sp. grapes.</title>
        <authorList>
            <consortium name="US DOE Joint Genome Institute"/>
            <person name="Lucas S."/>
            <person name="Han J."/>
            <person name="Lapidus A."/>
            <person name="Cheng J.-F."/>
            <person name="Goodwin L."/>
            <person name="Pitluck S."/>
            <person name="Peters L."/>
            <person name="Ovchinnikova G."/>
            <person name="Munk A.C."/>
            <person name="Detter J.C."/>
            <person name="Han C."/>
            <person name="Tapia R."/>
            <person name="Land M."/>
            <person name="Hauser L."/>
            <person name="Kyrpides N."/>
            <person name="Ivanova N."/>
            <person name="Pagani I."/>
            <person name="Ritalahtilisa K."/>
            <person name="Loeffler F."/>
            <person name="Woyke T."/>
        </authorList>
    </citation>
    <scope>NUCLEOTIDE SEQUENCE [LARGE SCALE GENOMIC DNA]</scope>
    <source>
        <strain evidence="2">ATCC BAA-1885 / DSM 22778 / Grapes</strain>
    </source>
</reference>
<organism evidence="1 2">
    <name type="scientific">Sphaerochaeta pleomorpha (strain ATCC BAA-1885 / DSM 22778 / Grapes)</name>
    <dbReference type="NCBI Taxonomy" id="158190"/>
    <lineage>
        <taxon>Bacteria</taxon>
        <taxon>Pseudomonadati</taxon>
        <taxon>Spirochaetota</taxon>
        <taxon>Spirochaetia</taxon>
        <taxon>Spirochaetales</taxon>
        <taxon>Sphaerochaetaceae</taxon>
        <taxon>Sphaerochaeta</taxon>
    </lineage>
</organism>
<sequence length="265" mass="28054">MKKSINVLLLVSIVLALSFSIMGCSKPAPVAQAPAAPAAKAPVSDGSEDLKIAYQVNLAKEDMDNYFSFTGNIRYMAVEKDHADAVTGASALGSTHLFQAYLYDVEGKNTLSSGLRGLFLFGVNPFSQLTGDALNASKASDGTITIQYAHRGTAYRIVTDKTGKLSFPNGTFEQRAIGYIAGSAPQVISKDFSADGTTATIDWAKVWDSKVASGTLVDDKSTKKTGDITRSADSADSMYYFDGSLMVTLENDILGINGSLTAVGR</sequence>
<dbReference type="HOGENOM" id="CLU_1255492_0_0_12"/>
<accession>G8QTA3</accession>
<gene>
    <name evidence="1" type="ordered locus">SpiGrapes_1256</name>
</gene>